<dbReference type="PANTHER" id="PTHR43050:SF1">
    <property type="entry name" value="SERINE RACEMASE"/>
    <property type="match status" value="1"/>
</dbReference>
<keyword evidence="7" id="KW-1185">Reference proteome</keyword>
<evidence type="ECO:0000256" key="1">
    <source>
        <dbReference type="ARBA" id="ARBA00001933"/>
    </source>
</evidence>
<organism evidence="6 7">
    <name type="scientific">Massariosphaeria phaeospora</name>
    <dbReference type="NCBI Taxonomy" id="100035"/>
    <lineage>
        <taxon>Eukaryota</taxon>
        <taxon>Fungi</taxon>
        <taxon>Dikarya</taxon>
        <taxon>Ascomycota</taxon>
        <taxon>Pezizomycotina</taxon>
        <taxon>Dothideomycetes</taxon>
        <taxon>Pleosporomycetidae</taxon>
        <taxon>Pleosporales</taxon>
        <taxon>Pleosporales incertae sedis</taxon>
        <taxon>Massariosphaeria</taxon>
    </lineage>
</organism>
<gene>
    <name evidence="6" type="ORF">BDV95DRAFT_562396</name>
</gene>
<evidence type="ECO:0000313" key="6">
    <source>
        <dbReference type="EMBL" id="KAF2875680.1"/>
    </source>
</evidence>
<evidence type="ECO:0000256" key="3">
    <source>
        <dbReference type="ARBA" id="ARBA00022898"/>
    </source>
</evidence>
<dbReference type="GO" id="GO:0005524">
    <property type="term" value="F:ATP binding"/>
    <property type="evidence" value="ECO:0007669"/>
    <property type="project" value="TreeGrafter"/>
</dbReference>
<dbReference type="GO" id="GO:0000287">
    <property type="term" value="F:magnesium ion binding"/>
    <property type="evidence" value="ECO:0007669"/>
    <property type="project" value="TreeGrafter"/>
</dbReference>
<dbReference type="GO" id="GO:0018114">
    <property type="term" value="F:threonine racemase activity"/>
    <property type="evidence" value="ECO:0007669"/>
    <property type="project" value="TreeGrafter"/>
</dbReference>
<dbReference type="GO" id="GO:0030170">
    <property type="term" value="F:pyridoxal phosphate binding"/>
    <property type="evidence" value="ECO:0007669"/>
    <property type="project" value="TreeGrafter"/>
</dbReference>
<keyword evidence="4" id="KW-0456">Lyase</keyword>
<dbReference type="Pfam" id="PF00291">
    <property type="entry name" value="PALP"/>
    <property type="match status" value="1"/>
</dbReference>
<comment type="similarity">
    <text evidence="2">Belongs to the serine/threonine dehydratase family.</text>
</comment>
<dbReference type="GO" id="GO:0003941">
    <property type="term" value="F:L-serine ammonia-lyase activity"/>
    <property type="evidence" value="ECO:0007669"/>
    <property type="project" value="TreeGrafter"/>
</dbReference>
<reference evidence="6 7" key="1">
    <citation type="submission" date="2020-01" db="EMBL/GenBank/DDBJ databases">
        <authorList>
            <consortium name="DOE Joint Genome Institute"/>
            <person name="Haridas S."/>
            <person name="Albert R."/>
            <person name="Binder M."/>
            <person name="Bloem J."/>
            <person name="Labutti K."/>
            <person name="Salamov A."/>
            <person name="Andreopoulos B."/>
            <person name="Baker S.E."/>
            <person name="Barry K."/>
            <person name="Bills G."/>
            <person name="Bluhm B.H."/>
            <person name="Cannon C."/>
            <person name="Castanera R."/>
            <person name="Culley D.E."/>
            <person name="Daum C."/>
            <person name="Ezra D."/>
            <person name="Gonzalez J.B."/>
            <person name="Henrissat B."/>
            <person name="Kuo A."/>
            <person name="Liang C."/>
            <person name="Lipzen A."/>
            <person name="Lutzoni F."/>
            <person name="Magnuson J."/>
            <person name="Mondo S."/>
            <person name="Nolan M."/>
            <person name="Ohm R."/>
            <person name="Pangilinan J."/>
            <person name="Park H.-J.H."/>
            <person name="Ramirez L."/>
            <person name="Alfaro M."/>
            <person name="Sun H."/>
            <person name="Tritt A."/>
            <person name="Yoshinaga Y."/>
            <person name="Zwiers L.-H.L."/>
            <person name="Turgeon B.G."/>
            <person name="Goodwin S.B."/>
            <person name="Spatafora J.W."/>
            <person name="Crous P.W."/>
            <person name="Grigoriev I.V."/>
        </authorList>
    </citation>
    <scope>NUCLEOTIDE SEQUENCE [LARGE SCALE GENOMIC DNA]</scope>
    <source>
        <strain evidence="6 7">CBS 611.86</strain>
    </source>
</reference>
<dbReference type="GO" id="GO:0008721">
    <property type="term" value="F:D-serine ammonia-lyase activity"/>
    <property type="evidence" value="ECO:0007669"/>
    <property type="project" value="TreeGrafter"/>
</dbReference>
<evidence type="ECO:0000256" key="4">
    <source>
        <dbReference type="ARBA" id="ARBA00023239"/>
    </source>
</evidence>
<dbReference type="InterPro" id="IPR001926">
    <property type="entry name" value="TrpB-like_PALP"/>
</dbReference>
<name>A0A7C8MAS3_9PLEO</name>
<dbReference type="SUPFAM" id="SSF53686">
    <property type="entry name" value="Tryptophan synthase beta subunit-like PLP-dependent enzymes"/>
    <property type="match status" value="1"/>
</dbReference>
<dbReference type="EMBL" id="JAADJZ010000004">
    <property type="protein sequence ID" value="KAF2875680.1"/>
    <property type="molecule type" value="Genomic_DNA"/>
</dbReference>
<proteinExistence type="inferred from homology"/>
<feature type="domain" description="Tryptophan synthase beta chain-like PALP" evidence="5">
    <location>
        <begin position="62"/>
        <end position="337"/>
    </location>
</feature>
<evidence type="ECO:0000259" key="5">
    <source>
        <dbReference type="Pfam" id="PF00291"/>
    </source>
</evidence>
<comment type="cofactor">
    <cofactor evidence="1">
        <name>pyridoxal 5'-phosphate</name>
        <dbReference type="ChEBI" id="CHEBI:597326"/>
    </cofactor>
</comment>
<comment type="caution">
    <text evidence="6">The sequence shown here is derived from an EMBL/GenBank/DDBJ whole genome shotgun (WGS) entry which is preliminary data.</text>
</comment>
<dbReference type="OrthoDB" id="271064at2759"/>
<accession>A0A7C8MAS3</accession>
<evidence type="ECO:0000313" key="7">
    <source>
        <dbReference type="Proteomes" id="UP000481861"/>
    </source>
</evidence>
<dbReference type="CDD" id="cd01562">
    <property type="entry name" value="Thr-dehyd"/>
    <property type="match status" value="1"/>
</dbReference>
<dbReference type="Gene3D" id="3.40.50.1100">
    <property type="match status" value="2"/>
</dbReference>
<dbReference type="AlphaFoldDB" id="A0A7C8MAS3"/>
<sequence length="399" mass="41878">MASTPQPLTRASVLAAHERIKPYIHTTPLQTNTTLSTLASTPQAPEALVGTEWEGQEPAKPKFQLFFKCENFQRIGAFKVRGAFHAVGRLVDELGLDEVRRRGVVTQSSGNHAQALALAAKTFAIPAHIVMPSISTPSKIAGTQAQNATVYFSGSTAQEREAVGADVQAKTGAVLVPPYDHPDIMLGQGTMALEVQEQITALLGAEGGSLDALIAPCGGGGMLSGNAVALKGSGVRVFGAEPSFQGADDARRGVAAGERITTVKTLTIADGLRTNLGPHTWSIISDAAYVAGLYAVTEANIRDAMRLVLERMKCVVEPSAVVGLATILYNEEFRKRVEREAGERGWNVAVVFSGGNTTVEAIGKIFADADSDAAGEAGKERAEGKIGMDGKRVAENVAG</sequence>
<dbReference type="InterPro" id="IPR036052">
    <property type="entry name" value="TrpB-like_PALP_sf"/>
</dbReference>
<keyword evidence="3" id="KW-0663">Pyridoxal phosphate</keyword>
<dbReference type="Proteomes" id="UP000481861">
    <property type="component" value="Unassembled WGS sequence"/>
</dbReference>
<dbReference type="FunFam" id="3.40.50.1100:FF:000005">
    <property type="entry name" value="Threonine dehydratase catabolic"/>
    <property type="match status" value="1"/>
</dbReference>
<protein>
    <submittedName>
        <fullName evidence="6">Pyridoxal-phosphate dependent enzyme-domain-containing protein</fullName>
    </submittedName>
</protein>
<evidence type="ECO:0000256" key="2">
    <source>
        <dbReference type="ARBA" id="ARBA00010869"/>
    </source>
</evidence>
<dbReference type="GO" id="GO:0030378">
    <property type="term" value="F:serine racemase activity"/>
    <property type="evidence" value="ECO:0007669"/>
    <property type="project" value="TreeGrafter"/>
</dbReference>
<dbReference type="PANTHER" id="PTHR43050">
    <property type="entry name" value="SERINE / THREONINE RACEMASE FAMILY MEMBER"/>
    <property type="match status" value="1"/>
</dbReference>